<dbReference type="OrthoDB" id="6287422at2759"/>
<protein>
    <submittedName>
        <fullName evidence="1">Uncharacterized protein</fullName>
    </submittedName>
</protein>
<name>A0A3P7JN70_STRVU</name>
<sequence length="135" mass="15541">MPHVTRAQLSKVRDRSQAVASAERLLECVPQCMLTFPEICSEDTMSLYLQEGAQLVEKRARSCSAWKWRYDGVHPSPLLFRGDSDDEPTLHTVVDFSNKICLLEYFLVMKSSYWILLFPSNHKVFALPSIFLDQN</sequence>
<keyword evidence="2" id="KW-1185">Reference proteome</keyword>
<dbReference type="Proteomes" id="UP000270094">
    <property type="component" value="Unassembled WGS sequence"/>
</dbReference>
<evidence type="ECO:0000313" key="2">
    <source>
        <dbReference type="Proteomes" id="UP000270094"/>
    </source>
</evidence>
<dbReference type="EMBL" id="UYYB01133452">
    <property type="protein sequence ID" value="VDM84806.1"/>
    <property type="molecule type" value="Genomic_DNA"/>
</dbReference>
<proteinExistence type="predicted"/>
<organism evidence="1 2">
    <name type="scientific">Strongylus vulgaris</name>
    <name type="common">Blood worm</name>
    <dbReference type="NCBI Taxonomy" id="40348"/>
    <lineage>
        <taxon>Eukaryota</taxon>
        <taxon>Metazoa</taxon>
        <taxon>Ecdysozoa</taxon>
        <taxon>Nematoda</taxon>
        <taxon>Chromadorea</taxon>
        <taxon>Rhabditida</taxon>
        <taxon>Rhabditina</taxon>
        <taxon>Rhabditomorpha</taxon>
        <taxon>Strongyloidea</taxon>
        <taxon>Strongylidae</taxon>
        <taxon>Strongylus</taxon>
    </lineage>
</organism>
<evidence type="ECO:0000313" key="1">
    <source>
        <dbReference type="EMBL" id="VDM84806.1"/>
    </source>
</evidence>
<accession>A0A3P7JN70</accession>
<dbReference type="AlphaFoldDB" id="A0A3P7JN70"/>
<gene>
    <name evidence="1" type="ORF">SVUK_LOCUS19804</name>
</gene>
<reference evidence="1 2" key="1">
    <citation type="submission" date="2018-11" db="EMBL/GenBank/DDBJ databases">
        <authorList>
            <consortium name="Pathogen Informatics"/>
        </authorList>
    </citation>
    <scope>NUCLEOTIDE SEQUENCE [LARGE SCALE GENOMIC DNA]</scope>
</reference>